<feature type="transmembrane region" description="Helical" evidence="7">
    <location>
        <begin position="370"/>
        <end position="391"/>
    </location>
</feature>
<feature type="transmembrane region" description="Helical" evidence="7">
    <location>
        <begin position="59"/>
        <end position="80"/>
    </location>
</feature>
<evidence type="ECO:0000313" key="8">
    <source>
        <dbReference type="EMBL" id="MEW9920844.1"/>
    </source>
</evidence>
<feature type="transmembrane region" description="Helical" evidence="7">
    <location>
        <begin position="29"/>
        <end position="47"/>
    </location>
</feature>
<keyword evidence="5 7" id="KW-1133">Transmembrane helix</keyword>
<keyword evidence="6 7" id="KW-0472">Membrane</keyword>
<dbReference type="Pfam" id="PF01554">
    <property type="entry name" value="MatE"/>
    <property type="match status" value="2"/>
</dbReference>
<dbReference type="PANTHER" id="PTHR43298:SF2">
    <property type="entry name" value="FMN_FAD EXPORTER YEEO-RELATED"/>
    <property type="match status" value="1"/>
</dbReference>
<feature type="transmembrane region" description="Helical" evidence="7">
    <location>
        <begin position="258"/>
        <end position="277"/>
    </location>
</feature>
<keyword evidence="9" id="KW-1185">Reference proteome</keyword>
<feature type="transmembrane region" description="Helical" evidence="7">
    <location>
        <begin position="403"/>
        <end position="422"/>
    </location>
</feature>
<evidence type="ECO:0000256" key="4">
    <source>
        <dbReference type="ARBA" id="ARBA00022692"/>
    </source>
</evidence>
<comment type="caution">
    <text evidence="8">The sequence shown here is derived from an EMBL/GenBank/DDBJ whole genome shotgun (WGS) entry which is preliminary data.</text>
</comment>
<feature type="transmembrane region" description="Helical" evidence="7">
    <location>
        <begin position="152"/>
        <end position="172"/>
    </location>
</feature>
<proteinExistence type="inferred from homology"/>
<accession>A0ABV3RRA0</accession>
<organism evidence="8 9">
    <name type="scientific">Sulfitobacter sediminis</name>
    <dbReference type="NCBI Taxonomy" id="3234186"/>
    <lineage>
        <taxon>Bacteria</taxon>
        <taxon>Pseudomonadati</taxon>
        <taxon>Pseudomonadota</taxon>
        <taxon>Alphaproteobacteria</taxon>
        <taxon>Rhodobacterales</taxon>
        <taxon>Roseobacteraceae</taxon>
        <taxon>Sulfitobacter</taxon>
    </lineage>
</organism>
<evidence type="ECO:0000256" key="3">
    <source>
        <dbReference type="ARBA" id="ARBA00022448"/>
    </source>
</evidence>
<dbReference type="InterPro" id="IPR002528">
    <property type="entry name" value="MATE_fam"/>
</dbReference>
<evidence type="ECO:0000256" key="5">
    <source>
        <dbReference type="ARBA" id="ARBA00022989"/>
    </source>
</evidence>
<evidence type="ECO:0000256" key="2">
    <source>
        <dbReference type="ARBA" id="ARBA00010199"/>
    </source>
</evidence>
<dbReference type="RefSeq" id="WP_367878548.1">
    <property type="nucleotide sequence ID" value="NZ_JBFNXX010000011.1"/>
</dbReference>
<gene>
    <name evidence="8" type="ORF">AB2B41_14615</name>
</gene>
<feature type="transmembrane region" description="Helical" evidence="7">
    <location>
        <begin position="428"/>
        <end position="448"/>
    </location>
</feature>
<dbReference type="Proteomes" id="UP001556098">
    <property type="component" value="Unassembled WGS sequence"/>
</dbReference>
<protein>
    <submittedName>
        <fullName evidence="8">MATE family efflux transporter</fullName>
    </submittedName>
</protein>
<keyword evidence="4 7" id="KW-0812">Transmembrane</keyword>
<dbReference type="EMBL" id="JBFNXX010000011">
    <property type="protein sequence ID" value="MEW9920844.1"/>
    <property type="molecule type" value="Genomic_DNA"/>
</dbReference>
<name>A0ABV3RRA0_9RHOB</name>
<evidence type="ECO:0000313" key="9">
    <source>
        <dbReference type="Proteomes" id="UP001556098"/>
    </source>
</evidence>
<dbReference type="InterPro" id="IPR050222">
    <property type="entry name" value="MATE_MdtK"/>
</dbReference>
<evidence type="ECO:0000256" key="7">
    <source>
        <dbReference type="SAM" id="Phobius"/>
    </source>
</evidence>
<feature type="transmembrane region" description="Helical" evidence="7">
    <location>
        <begin position="184"/>
        <end position="203"/>
    </location>
</feature>
<dbReference type="NCBIfam" id="TIGR00797">
    <property type="entry name" value="matE"/>
    <property type="match status" value="1"/>
</dbReference>
<comment type="subcellular location">
    <subcellularLocation>
        <location evidence="1">Membrane</location>
        <topology evidence="1">Multi-pass membrane protein</topology>
    </subcellularLocation>
</comment>
<keyword evidence="3" id="KW-0813">Transport</keyword>
<feature type="transmembrane region" description="Helical" evidence="7">
    <location>
        <begin position="289"/>
        <end position="316"/>
    </location>
</feature>
<evidence type="ECO:0000256" key="1">
    <source>
        <dbReference type="ARBA" id="ARBA00004141"/>
    </source>
</evidence>
<reference evidence="8 9" key="1">
    <citation type="submission" date="2024-07" db="EMBL/GenBank/DDBJ databases">
        <title>Marimonas sp.nov., isolated from tidal-flat sediment.</title>
        <authorList>
            <person name="Jayan J.N."/>
            <person name="Lee S.S."/>
        </authorList>
    </citation>
    <scope>NUCLEOTIDE SEQUENCE [LARGE SCALE GENOMIC DNA]</scope>
    <source>
        <strain evidence="8 9">MJW-29</strain>
    </source>
</reference>
<feature type="transmembrane region" description="Helical" evidence="7">
    <location>
        <begin position="111"/>
        <end position="132"/>
    </location>
</feature>
<comment type="similarity">
    <text evidence="2">Belongs to the multi antimicrobial extrusion (MATE) (TC 2.A.66.1) family.</text>
</comment>
<feature type="transmembrane region" description="Helical" evidence="7">
    <location>
        <begin position="209"/>
        <end position="231"/>
    </location>
</feature>
<dbReference type="InterPro" id="IPR044644">
    <property type="entry name" value="DinF-like"/>
</dbReference>
<feature type="transmembrane region" description="Helical" evidence="7">
    <location>
        <begin position="328"/>
        <end position="350"/>
    </location>
</feature>
<dbReference type="PANTHER" id="PTHR43298">
    <property type="entry name" value="MULTIDRUG RESISTANCE PROTEIN NORM-RELATED"/>
    <property type="match status" value="1"/>
</dbReference>
<dbReference type="CDD" id="cd13136">
    <property type="entry name" value="MATE_DinF_like"/>
    <property type="match status" value="1"/>
</dbReference>
<evidence type="ECO:0000256" key="6">
    <source>
        <dbReference type="ARBA" id="ARBA00023136"/>
    </source>
</evidence>
<sequence>MSEPLKDRELRAVETGALKPKDVVTHRRVLNIAVPVVISNATVPILGAVDTGVVGQMGAAAPIGAVGIGAIILSAFYWFFGFLRMGTVGLTAQAAGENDEAEVAALLTRGLMVGVGAGLAVIALQVPLLWAAFQASPASAEVEALARDYITIRIWSAPAAISLYAITGWLIAQERTRAVLVLQLWMNGVNILLDLWFVLGLGWGVEGVAIATFIAEWSGAALGLWFCRAVFGGTDWRNAGRVFDRLRWVRMVRLNTDILIRSLLLQAIFVSFLFLGADMGDVTLAANQVLLQFLMITSYALDGFAFAAEALVGQAYGARQRAVLRRGAALASVWAGVVSLGLVVVFAAAGPALVDLMAKAPEVQAEARVYLPYVVLVPLVGVAPFMLDGIFIGATRSRDMRNMMALSFGVYVVAVLVLVPAFGNHGLWAAMLISFVARGVTLGLRYPALERSVAA</sequence>